<dbReference type="InterPro" id="IPR045920">
    <property type="entry name" value="DUF6339"/>
</dbReference>
<dbReference type="Pfam" id="PF19866">
    <property type="entry name" value="DUF6339"/>
    <property type="match status" value="1"/>
</dbReference>
<organism evidence="1 2">
    <name type="scientific">Acinetobacter faecalis</name>
    <dbReference type="NCBI Taxonomy" id="2665161"/>
    <lineage>
        <taxon>Bacteria</taxon>
        <taxon>Pseudomonadati</taxon>
        <taxon>Pseudomonadota</taxon>
        <taxon>Gammaproteobacteria</taxon>
        <taxon>Moraxellales</taxon>
        <taxon>Moraxellaceae</taxon>
        <taxon>Acinetobacter</taxon>
    </lineage>
</organism>
<keyword evidence="2" id="KW-1185">Reference proteome</keyword>
<evidence type="ECO:0000313" key="1">
    <source>
        <dbReference type="EMBL" id="MDY6551116.1"/>
    </source>
</evidence>
<dbReference type="EMBL" id="JAXHPO010000050">
    <property type="protein sequence ID" value="MDY6551116.1"/>
    <property type="molecule type" value="Genomic_DNA"/>
</dbReference>
<evidence type="ECO:0000313" key="2">
    <source>
        <dbReference type="Proteomes" id="UP001284094"/>
    </source>
</evidence>
<name>A0ABU5GKP9_9GAMM</name>
<sequence>MAKLKVFSDQTMEKLKSDIKINQQRYVEGDFIYLLSEDESNHTLDVEVDYQKLKNLEFSDKAKSGESDVVNSLIIGEALEELIPAMASEPGIWTRLSHVECLEYSRKRWLSGINESKLDDAIKTHFFADSQTKRRDDSAISRLWWNYHIAQKCMPNDIETALRLFVTKTDIRSNFVERIWLSSRISIASAVLRVLRDEEWLSQRDLHFREFMKLLNRLGAGKVFETYTEAEIDLFVLKCVDSAKEQVQLLKK</sequence>
<accession>A0ABU5GKP9</accession>
<gene>
    <name evidence="1" type="ORF">SKM48_10220</name>
</gene>
<comment type="caution">
    <text evidence="1">The sequence shown here is derived from an EMBL/GenBank/DDBJ whole genome shotgun (WGS) entry which is preliminary data.</text>
</comment>
<protein>
    <submittedName>
        <fullName evidence="1">DUF6339 family protein</fullName>
    </submittedName>
</protein>
<reference evidence="1 2" key="1">
    <citation type="journal article" date="2024" name="Syst. Appl. Microbiol.">
        <title>Evidence for the occurrence of Acinetobacter faecalis in cattle feces and its emended description.</title>
        <authorList>
            <person name="Kyselkova M."/>
            <person name="Xanthopoulou K."/>
            <person name="Shestivska V."/>
            <person name="Spanelova P."/>
            <person name="Maixnerova M."/>
            <person name="Higgins P.G."/>
            <person name="Nemec A."/>
        </authorList>
    </citation>
    <scope>NUCLEOTIDE SEQUENCE [LARGE SCALE GENOMIC DNA]</scope>
    <source>
        <strain evidence="1 2">ANC 7225</strain>
    </source>
</reference>
<dbReference type="Proteomes" id="UP001284094">
    <property type="component" value="Unassembled WGS sequence"/>
</dbReference>
<dbReference type="RefSeq" id="WP_321104385.1">
    <property type="nucleotide sequence ID" value="NZ_JAXHPO010000050.1"/>
</dbReference>
<proteinExistence type="predicted"/>